<feature type="transmembrane region" description="Helical" evidence="1">
    <location>
        <begin position="12"/>
        <end position="33"/>
    </location>
</feature>
<dbReference type="Proteomes" id="UP000583454">
    <property type="component" value="Unassembled WGS sequence"/>
</dbReference>
<sequence length="129" mass="13240">MRARDAESGFTIAEVLVAFAVASLGALLALEIAGSTTSGVRRLEAARASLDEAEGVALRRIAAGPLGPGLTQGRFSDGTAWTLRVTDARAALGNPRLPPLWQIQVEQGAGERGGGEPLYTTLVAGGRDG</sequence>
<dbReference type="AlphaFoldDB" id="A0A840ZFL5"/>
<dbReference type="RefSeq" id="WP_183565161.1">
    <property type="nucleotide sequence ID" value="NZ_JACHOP010000002.1"/>
</dbReference>
<keyword evidence="1" id="KW-0472">Membrane</keyword>
<dbReference type="Pfam" id="PF07963">
    <property type="entry name" value="N_methyl"/>
    <property type="match status" value="1"/>
</dbReference>
<comment type="caution">
    <text evidence="2">The sequence shown here is derived from an EMBL/GenBank/DDBJ whole genome shotgun (WGS) entry which is preliminary data.</text>
</comment>
<evidence type="ECO:0000256" key="1">
    <source>
        <dbReference type="SAM" id="Phobius"/>
    </source>
</evidence>
<keyword evidence="3" id="KW-1185">Reference proteome</keyword>
<name>A0A840ZFL5_9HYPH</name>
<protein>
    <submittedName>
        <fullName evidence="2">General secretion pathway protein I</fullName>
    </submittedName>
</protein>
<evidence type="ECO:0000313" key="2">
    <source>
        <dbReference type="EMBL" id="MBB5756080.1"/>
    </source>
</evidence>
<dbReference type="EMBL" id="JACHOP010000002">
    <property type="protein sequence ID" value="MBB5756080.1"/>
    <property type="molecule type" value="Genomic_DNA"/>
</dbReference>
<keyword evidence="1" id="KW-1133">Transmembrane helix</keyword>
<dbReference type="InterPro" id="IPR012902">
    <property type="entry name" value="N_methyl_site"/>
</dbReference>
<gene>
    <name evidence="2" type="ORF">HNR00_000776</name>
</gene>
<keyword evidence="1" id="KW-0812">Transmembrane</keyword>
<evidence type="ECO:0000313" key="3">
    <source>
        <dbReference type="Proteomes" id="UP000583454"/>
    </source>
</evidence>
<accession>A0A840ZFL5</accession>
<organism evidence="2 3">
    <name type="scientific">Methylorubrum rhodinum</name>
    <dbReference type="NCBI Taxonomy" id="29428"/>
    <lineage>
        <taxon>Bacteria</taxon>
        <taxon>Pseudomonadati</taxon>
        <taxon>Pseudomonadota</taxon>
        <taxon>Alphaproteobacteria</taxon>
        <taxon>Hyphomicrobiales</taxon>
        <taxon>Methylobacteriaceae</taxon>
        <taxon>Methylorubrum</taxon>
    </lineage>
</organism>
<reference evidence="2 3" key="1">
    <citation type="submission" date="2020-08" db="EMBL/GenBank/DDBJ databases">
        <title>Genomic Encyclopedia of Type Strains, Phase IV (KMG-IV): sequencing the most valuable type-strain genomes for metagenomic binning, comparative biology and taxonomic classification.</title>
        <authorList>
            <person name="Goeker M."/>
        </authorList>
    </citation>
    <scope>NUCLEOTIDE SEQUENCE [LARGE SCALE GENOMIC DNA]</scope>
    <source>
        <strain evidence="2 3">DSM 2163</strain>
    </source>
</reference>
<proteinExistence type="predicted"/>